<proteinExistence type="predicted"/>
<keyword evidence="2" id="KW-1185">Reference proteome</keyword>
<evidence type="ECO:0000313" key="2">
    <source>
        <dbReference type="Proteomes" id="UP001162131"/>
    </source>
</evidence>
<dbReference type="AlphaFoldDB" id="A0AAU9IK85"/>
<name>A0AAU9IK85_9CILI</name>
<reference evidence="1" key="1">
    <citation type="submission" date="2021-09" db="EMBL/GenBank/DDBJ databases">
        <authorList>
            <consortium name="AG Swart"/>
            <person name="Singh M."/>
            <person name="Singh A."/>
            <person name="Seah K."/>
            <person name="Emmerich C."/>
        </authorList>
    </citation>
    <scope>NUCLEOTIDE SEQUENCE</scope>
    <source>
        <strain evidence="1">ATCC30299</strain>
    </source>
</reference>
<protein>
    <recommendedName>
        <fullName evidence="3">Ribosomal protein L9</fullName>
    </recommendedName>
</protein>
<organism evidence="1 2">
    <name type="scientific">Blepharisma stoltei</name>
    <dbReference type="NCBI Taxonomy" id="1481888"/>
    <lineage>
        <taxon>Eukaryota</taxon>
        <taxon>Sar</taxon>
        <taxon>Alveolata</taxon>
        <taxon>Ciliophora</taxon>
        <taxon>Postciliodesmatophora</taxon>
        <taxon>Heterotrichea</taxon>
        <taxon>Heterotrichida</taxon>
        <taxon>Blepharismidae</taxon>
        <taxon>Blepharisma</taxon>
    </lineage>
</organism>
<dbReference type="EMBL" id="CAJZBQ010000005">
    <property type="protein sequence ID" value="CAG9312219.1"/>
    <property type="molecule type" value="Genomic_DNA"/>
</dbReference>
<evidence type="ECO:0000313" key="1">
    <source>
        <dbReference type="EMBL" id="CAG9312219.1"/>
    </source>
</evidence>
<evidence type="ECO:0008006" key="3">
    <source>
        <dbReference type="Google" id="ProtNLM"/>
    </source>
</evidence>
<accession>A0AAU9IK85</accession>
<gene>
    <name evidence="1" type="ORF">BSTOLATCC_MIC5463</name>
</gene>
<comment type="caution">
    <text evidence="1">The sequence shown here is derived from an EMBL/GenBank/DDBJ whole genome shotgun (WGS) entry which is preliminary data.</text>
</comment>
<sequence>MHLKYIFWSKICLINFNHKYRPKNLKFVKLSNSPFYLVYKSTIMFQTPQDSKHKPKYNFSETSQKQRTSCRTIFKSKRISKKPFRKRFSLEDSNEVIEKDQAKAATTPISSKINKNIPRSSLPPMKNVDSVFTKVGECSKLSFINTPFKTYGKRKRSEIETVEIKNAKKELRPVTKIVTELYDPKLERSDYYKCLREGEVSSVKLKVVGSDLGIDEDCLTDDEQILNCRLPLSSQLVEAIFNVNVEVQ</sequence>
<dbReference type="Proteomes" id="UP001162131">
    <property type="component" value="Unassembled WGS sequence"/>
</dbReference>